<keyword evidence="9" id="KW-1133">Transmembrane helix</keyword>
<evidence type="ECO:0000256" key="1">
    <source>
        <dbReference type="ARBA" id="ARBA00010617"/>
    </source>
</evidence>
<evidence type="ECO:0000256" key="7">
    <source>
        <dbReference type="ARBA" id="ARBA00060591"/>
    </source>
</evidence>
<keyword evidence="2 8" id="KW-0349">Heme</keyword>
<evidence type="ECO:0000256" key="3">
    <source>
        <dbReference type="ARBA" id="ARBA00022723"/>
    </source>
</evidence>
<dbReference type="GO" id="GO:0016705">
    <property type="term" value="F:oxidoreductase activity, acting on paired donors, with incorporation or reduction of molecular oxygen"/>
    <property type="evidence" value="ECO:0007669"/>
    <property type="project" value="InterPro"/>
</dbReference>
<reference evidence="10 11" key="1">
    <citation type="submission" date="2016-05" db="EMBL/GenBank/DDBJ databases">
        <title>A degradative enzymes factory behind the ericoid mycorrhizal symbiosis.</title>
        <authorList>
            <consortium name="DOE Joint Genome Institute"/>
            <person name="Martino E."/>
            <person name="Morin E."/>
            <person name="Grelet G."/>
            <person name="Kuo A."/>
            <person name="Kohler A."/>
            <person name="Daghino S."/>
            <person name="Barry K."/>
            <person name="Choi C."/>
            <person name="Cichocki N."/>
            <person name="Clum A."/>
            <person name="Copeland A."/>
            <person name="Hainaut M."/>
            <person name="Haridas S."/>
            <person name="Labutti K."/>
            <person name="Lindquist E."/>
            <person name="Lipzen A."/>
            <person name="Khouja H.-R."/>
            <person name="Murat C."/>
            <person name="Ohm R."/>
            <person name="Olson A."/>
            <person name="Spatafora J."/>
            <person name="Veneault-Fourrey C."/>
            <person name="Henrissat B."/>
            <person name="Grigoriev I."/>
            <person name="Martin F."/>
            <person name="Perotto S."/>
        </authorList>
    </citation>
    <scope>NUCLEOTIDE SEQUENCE [LARGE SCALE GENOMIC DNA]</scope>
    <source>
        <strain evidence="10 11">UAMH 7357</strain>
    </source>
</reference>
<dbReference type="InterPro" id="IPR001128">
    <property type="entry name" value="Cyt_P450"/>
</dbReference>
<dbReference type="EMBL" id="KZ613476">
    <property type="protein sequence ID" value="PMD22980.1"/>
    <property type="molecule type" value="Genomic_DNA"/>
</dbReference>
<dbReference type="PRINTS" id="PR00385">
    <property type="entry name" value="P450"/>
</dbReference>
<dbReference type="InterPro" id="IPR002401">
    <property type="entry name" value="Cyt_P450_E_grp-I"/>
</dbReference>
<dbReference type="PANTHER" id="PTHR46300:SF9">
    <property type="entry name" value="P450, PUTATIVE-RELATED"/>
    <property type="match status" value="1"/>
</dbReference>
<dbReference type="PANTHER" id="PTHR46300">
    <property type="entry name" value="P450, PUTATIVE (EUROFUNG)-RELATED-RELATED"/>
    <property type="match status" value="1"/>
</dbReference>
<keyword evidence="6" id="KW-0503">Monooxygenase</keyword>
<proteinExistence type="inferred from homology"/>
<organism evidence="10 11">
    <name type="scientific">Hyaloscypha hepaticicola</name>
    <dbReference type="NCBI Taxonomy" id="2082293"/>
    <lineage>
        <taxon>Eukaryota</taxon>
        <taxon>Fungi</taxon>
        <taxon>Dikarya</taxon>
        <taxon>Ascomycota</taxon>
        <taxon>Pezizomycotina</taxon>
        <taxon>Leotiomycetes</taxon>
        <taxon>Helotiales</taxon>
        <taxon>Hyaloscyphaceae</taxon>
        <taxon>Hyaloscypha</taxon>
    </lineage>
</organism>
<dbReference type="InterPro" id="IPR050364">
    <property type="entry name" value="Cytochrome_P450_fung"/>
</dbReference>
<feature type="transmembrane region" description="Helical" evidence="9">
    <location>
        <begin position="6"/>
        <end position="22"/>
    </location>
</feature>
<dbReference type="SUPFAM" id="SSF48264">
    <property type="entry name" value="Cytochrome P450"/>
    <property type="match status" value="1"/>
</dbReference>
<comment type="pathway">
    <text evidence="7">Aromatic compound metabolism; phenylacetate degradation.</text>
</comment>
<dbReference type="Gene3D" id="1.10.630.10">
    <property type="entry name" value="Cytochrome P450"/>
    <property type="match status" value="1"/>
</dbReference>
<evidence type="ECO:0000256" key="4">
    <source>
        <dbReference type="ARBA" id="ARBA00023002"/>
    </source>
</evidence>
<dbReference type="Pfam" id="PF00067">
    <property type="entry name" value="p450"/>
    <property type="match status" value="1"/>
</dbReference>
<evidence type="ECO:0000313" key="10">
    <source>
        <dbReference type="EMBL" id="PMD22980.1"/>
    </source>
</evidence>
<protein>
    <submittedName>
        <fullName evidence="10">Cytochrome P450</fullName>
    </submittedName>
</protein>
<evidence type="ECO:0000256" key="6">
    <source>
        <dbReference type="ARBA" id="ARBA00023033"/>
    </source>
</evidence>
<dbReference type="InterPro" id="IPR036396">
    <property type="entry name" value="Cyt_P450_sf"/>
</dbReference>
<dbReference type="FunFam" id="1.10.630.10:FF:000072">
    <property type="entry name" value="3-hydroxyphenylacetate 6 hydroxylase"/>
    <property type="match status" value="1"/>
</dbReference>
<feature type="binding site" description="axial binding residue" evidence="8">
    <location>
        <position position="438"/>
    </location>
    <ligand>
        <name>heme</name>
        <dbReference type="ChEBI" id="CHEBI:30413"/>
    </ligand>
    <ligandPart>
        <name>Fe</name>
        <dbReference type="ChEBI" id="CHEBI:18248"/>
    </ligandPart>
</feature>
<keyword evidence="5 8" id="KW-0408">Iron</keyword>
<keyword evidence="4" id="KW-0560">Oxidoreductase</keyword>
<dbReference type="GO" id="GO:0004497">
    <property type="term" value="F:monooxygenase activity"/>
    <property type="evidence" value="ECO:0007669"/>
    <property type="project" value="UniProtKB-KW"/>
</dbReference>
<dbReference type="CDD" id="cd11066">
    <property type="entry name" value="CYP_PhacA-like"/>
    <property type="match status" value="1"/>
</dbReference>
<dbReference type="GO" id="GO:0005506">
    <property type="term" value="F:iron ion binding"/>
    <property type="evidence" value="ECO:0007669"/>
    <property type="project" value="InterPro"/>
</dbReference>
<dbReference type="STRING" id="1745343.A0A2J6Q9N4"/>
<evidence type="ECO:0000256" key="2">
    <source>
        <dbReference type="ARBA" id="ARBA00022617"/>
    </source>
</evidence>
<name>A0A2J6Q9N4_9HELO</name>
<keyword evidence="9" id="KW-0472">Membrane</keyword>
<dbReference type="AlphaFoldDB" id="A0A2J6Q9N4"/>
<dbReference type="PRINTS" id="PR00463">
    <property type="entry name" value="EP450I"/>
</dbReference>
<keyword evidence="11" id="KW-1185">Reference proteome</keyword>
<sequence>MSYQTIGIALIAAIFFIIRYLNRTDTPKVKNLPEIPGIPLFGNLLQFGSNHAKVAGELAKKYGPVFQVRLGNRRIIFANTFDSVRHLWITNQSALISRPTLHTFHTVVSSSQGFTIGTSPWDESCKQRRKAAATALNRPSVQTYMPIIDLESNVSIKELLEDSGNGTRDIDPIAYFQRFALNTSLTLNYGSRIDGKVDNELLKEICDVERAISNFRSTSNNWQDYIPLMRLLPTRKASDGAVEYRERRDKYLTFLLNKLKKEIEEGTDKPCITGNILKDPEAKLNENEIKSICLTMVSAGLDTVPGNLIMGIAYLSSPHGQEIQKRANEEIMKVYPAGDAWERCLVEEKVPYVTAFVREVLRFFTVIPICLPRTSIKDIKYEDAVIPAGTTFYMNAWAADFDESHFKDAKSFVIERYLENPEGSGTPHYAYGAGSRMCAGSHLANRELYTAFIRLFTAFYIDPPKDKRDEPILDALECNAIPTSLTTDPKPFKCGFRARDLGKLQEWMRESEERTGFVG</sequence>
<evidence type="ECO:0000256" key="5">
    <source>
        <dbReference type="ARBA" id="ARBA00023004"/>
    </source>
</evidence>
<dbReference type="GO" id="GO:0020037">
    <property type="term" value="F:heme binding"/>
    <property type="evidence" value="ECO:0007669"/>
    <property type="project" value="InterPro"/>
</dbReference>
<comment type="cofactor">
    <cofactor evidence="8">
        <name>heme</name>
        <dbReference type="ChEBI" id="CHEBI:30413"/>
    </cofactor>
</comment>
<gene>
    <name evidence="10" type="ORF">NA56DRAFT_747595</name>
</gene>
<keyword evidence="9" id="KW-0812">Transmembrane</keyword>
<evidence type="ECO:0000256" key="9">
    <source>
        <dbReference type="SAM" id="Phobius"/>
    </source>
</evidence>
<comment type="similarity">
    <text evidence="1">Belongs to the cytochrome P450 family.</text>
</comment>
<keyword evidence="3 8" id="KW-0479">Metal-binding</keyword>
<dbReference type="Proteomes" id="UP000235672">
    <property type="component" value="Unassembled WGS sequence"/>
</dbReference>
<evidence type="ECO:0000313" key="11">
    <source>
        <dbReference type="Proteomes" id="UP000235672"/>
    </source>
</evidence>
<evidence type="ECO:0000256" key="8">
    <source>
        <dbReference type="PIRSR" id="PIRSR602401-1"/>
    </source>
</evidence>
<accession>A0A2J6Q9N4</accession>
<dbReference type="OrthoDB" id="1055148at2759"/>